<feature type="non-terminal residue" evidence="2">
    <location>
        <position position="1"/>
    </location>
</feature>
<name>X0W385_9ZZZZ</name>
<feature type="domain" description="Late embryogenesis abundant protein LEA-2 subgroup" evidence="1">
    <location>
        <begin position="113"/>
        <end position="202"/>
    </location>
</feature>
<dbReference type="PANTHER" id="PTHR31459:SF2">
    <property type="entry name" value="OS03G0843300 PROTEIN"/>
    <property type="match status" value="1"/>
</dbReference>
<sequence length="209" mass="23779">VVNQKEYLRLQTSLEEGLKIDASRNTVIALPVRITYEHLFQTVKGIEEEDNASCYLMGELAFSHRKRERGRLPVAFSGEFPIFKKPDIKDLLLRVNALTIGGADLSFEVNFINRNGFELLVNSISYEINLRSYLIGKGMISGDKNIERHGAKVFTLPILLNFFEVGKDVYSILQQSSTLCRFFGEVEVQTVWGRLVIPFDKSEKITISK</sequence>
<proteinExistence type="predicted"/>
<protein>
    <recommendedName>
        <fullName evidence="1">Late embryogenesis abundant protein LEA-2 subgroup domain-containing protein</fullName>
    </recommendedName>
</protein>
<dbReference type="PANTHER" id="PTHR31459">
    <property type="match status" value="1"/>
</dbReference>
<organism evidence="2">
    <name type="scientific">marine sediment metagenome</name>
    <dbReference type="NCBI Taxonomy" id="412755"/>
    <lineage>
        <taxon>unclassified sequences</taxon>
        <taxon>metagenomes</taxon>
        <taxon>ecological metagenomes</taxon>
    </lineage>
</organism>
<accession>X0W385</accession>
<dbReference type="AlphaFoldDB" id="X0W385"/>
<evidence type="ECO:0000259" key="1">
    <source>
        <dbReference type="Pfam" id="PF03168"/>
    </source>
</evidence>
<evidence type="ECO:0000313" key="2">
    <source>
        <dbReference type="EMBL" id="GAG19073.1"/>
    </source>
</evidence>
<dbReference type="Gene3D" id="2.60.40.1820">
    <property type="match status" value="2"/>
</dbReference>
<dbReference type="EMBL" id="BARS01032840">
    <property type="protein sequence ID" value="GAG19073.1"/>
    <property type="molecule type" value="Genomic_DNA"/>
</dbReference>
<dbReference type="InterPro" id="IPR004864">
    <property type="entry name" value="LEA_2"/>
</dbReference>
<dbReference type="SUPFAM" id="SSF117070">
    <property type="entry name" value="LEA14-like"/>
    <property type="match status" value="1"/>
</dbReference>
<dbReference type="InterPro" id="IPR045043">
    <property type="entry name" value="Lea14-like"/>
</dbReference>
<reference evidence="2" key="1">
    <citation type="journal article" date="2014" name="Front. Microbiol.">
        <title>High frequency of phylogenetically diverse reductive dehalogenase-homologous genes in deep subseafloor sedimentary metagenomes.</title>
        <authorList>
            <person name="Kawai M."/>
            <person name="Futagami T."/>
            <person name="Toyoda A."/>
            <person name="Takaki Y."/>
            <person name="Nishi S."/>
            <person name="Hori S."/>
            <person name="Arai W."/>
            <person name="Tsubouchi T."/>
            <person name="Morono Y."/>
            <person name="Uchiyama I."/>
            <person name="Ito T."/>
            <person name="Fujiyama A."/>
            <person name="Inagaki F."/>
            <person name="Takami H."/>
        </authorList>
    </citation>
    <scope>NUCLEOTIDE SEQUENCE</scope>
    <source>
        <strain evidence="2">Expedition CK06-06</strain>
    </source>
</reference>
<comment type="caution">
    <text evidence="2">The sequence shown here is derived from an EMBL/GenBank/DDBJ whole genome shotgun (WGS) entry which is preliminary data.</text>
</comment>
<gene>
    <name evidence="2" type="ORF">S01H1_50931</name>
</gene>
<dbReference type="Pfam" id="PF03168">
    <property type="entry name" value="LEA_2"/>
    <property type="match status" value="1"/>
</dbReference>